<proteinExistence type="predicted"/>
<gene>
    <name evidence="2" type="ORF">CO661_26460</name>
</gene>
<dbReference type="InterPro" id="IPR027843">
    <property type="entry name" value="DUF4440"/>
</dbReference>
<dbReference type="Gene3D" id="3.10.450.50">
    <property type="match status" value="1"/>
</dbReference>
<dbReference type="SUPFAM" id="SSF54427">
    <property type="entry name" value="NTF2-like"/>
    <property type="match status" value="1"/>
</dbReference>
<feature type="domain" description="DUF4440" evidence="1">
    <location>
        <begin position="35"/>
        <end position="145"/>
    </location>
</feature>
<dbReference type="InterPro" id="IPR032710">
    <property type="entry name" value="NTF2-like_dom_sf"/>
</dbReference>
<dbReference type="EMBL" id="NWTC01000027">
    <property type="protein sequence ID" value="PDT44818.1"/>
    <property type="molecule type" value="Genomic_DNA"/>
</dbReference>
<evidence type="ECO:0000313" key="2">
    <source>
        <dbReference type="EMBL" id="PDT44818.1"/>
    </source>
</evidence>
<comment type="caution">
    <text evidence="2">The sequence shown here is derived from an EMBL/GenBank/DDBJ whole genome shotgun (WGS) entry which is preliminary data.</text>
</comment>
<evidence type="ECO:0000313" key="3">
    <source>
        <dbReference type="Proteomes" id="UP000220353"/>
    </source>
</evidence>
<protein>
    <submittedName>
        <fullName evidence="2">DUF4440 domain-containing protein</fullName>
    </submittedName>
</protein>
<dbReference type="Pfam" id="PF14534">
    <property type="entry name" value="DUF4440"/>
    <property type="match status" value="1"/>
</dbReference>
<dbReference type="Proteomes" id="UP000220353">
    <property type="component" value="Unassembled WGS sequence"/>
</dbReference>
<accession>A0A2A6LR25</accession>
<organism evidence="2 3">
    <name type="scientific">Rhizobium fredii</name>
    <name type="common">Sinorhizobium fredii</name>
    <dbReference type="NCBI Taxonomy" id="380"/>
    <lineage>
        <taxon>Bacteria</taxon>
        <taxon>Pseudomonadati</taxon>
        <taxon>Pseudomonadota</taxon>
        <taxon>Alphaproteobacteria</taxon>
        <taxon>Hyphomicrobiales</taxon>
        <taxon>Rhizobiaceae</taxon>
        <taxon>Sinorhizobium/Ensifer group</taxon>
        <taxon>Sinorhizobium</taxon>
    </lineage>
</organism>
<name>A0A2A6LR25_RHIFR</name>
<reference evidence="2 3" key="1">
    <citation type="submission" date="2017-09" db="EMBL/GenBank/DDBJ databases">
        <title>Comparative genomics of rhizobia isolated from Phaseolus vulgaris in China.</title>
        <authorList>
            <person name="Tong W."/>
        </authorList>
    </citation>
    <scope>NUCLEOTIDE SEQUENCE [LARGE SCALE GENOMIC DNA]</scope>
    <source>
        <strain evidence="2 3">PCH1</strain>
    </source>
</reference>
<dbReference type="AlphaFoldDB" id="A0A2A6LR25"/>
<evidence type="ECO:0000259" key="1">
    <source>
        <dbReference type="Pfam" id="PF14534"/>
    </source>
</evidence>
<sequence>MGERTMRTISTAVLGLAVSIGLAGSVEAQSARSDIEAALVTFTKAFNAKDAAAAAAHYTEDAAILPPDSRRVDGRDKIQQFWQGAIDGGGSDLALEAVEVSESGNFAFEVGKFSLKAPGKDDTPVDQAGKYIVIWKKGTDGAWQLYRDIWNADPATQQ</sequence>